<dbReference type="SUPFAM" id="SSF64182">
    <property type="entry name" value="DHH phosphoesterases"/>
    <property type="match status" value="1"/>
</dbReference>
<comment type="caution">
    <text evidence="1">The sequence shown here is derived from an EMBL/GenBank/DDBJ whole genome shotgun (WGS) entry which is preliminary data.</text>
</comment>
<evidence type="ECO:0000313" key="2">
    <source>
        <dbReference type="Proteomes" id="UP000824130"/>
    </source>
</evidence>
<protein>
    <submittedName>
        <fullName evidence="1">Bifunctional oligoribonuclease/PAP phosphatase NrnA</fullName>
    </submittedName>
</protein>
<name>A0A9D1N6V2_9FIRM</name>
<dbReference type="Proteomes" id="UP000824130">
    <property type="component" value="Unassembled WGS sequence"/>
</dbReference>
<organism evidence="1 2">
    <name type="scientific">Candidatus Allocopromorpha excrementipullorum</name>
    <dbReference type="NCBI Taxonomy" id="2840743"/>
    <lineage>
        <taxon>Bacteria</taxon>
        <taxon>Bacillati</taxon>
        <taxon>Bacillota</taxon>
        <taxon>Clostridia</taxon>
        <taxon>Eubacteriales</taxon>
        <taxon>Eubacteriaceae</taxon>
        <taxon>Eubacteriaceae incertae sedis</taxon>
        <taxon>Candidatus Allocopromorpha</taxon>
    </lineage>
</organism>
<proteinExistence type="predicted"/>
<accession>A0A9D1N6V2</accession>
<sequence length="46" mass="4907">MISNSSLKDIGRMLMEAETILLFPHTSPDGDAIGSCAALCRALREA</sequence>
<reference evidence="1" key="1">
    <citation type="submission" date="2020-10" db="EMBL/GenBank/DDBJ databases">
        <authorList>
            <person name="Gilroy R."/>
        </authorList>
    </citation>
    <scope>NUCLEOTIDE SEQUENCE</scope>
    <source>
        <strain evidence="1">ChiSjej4B22-8349</strain>
    </source>
</reference>
<dbReference type="EMBL" id="DVOB01000103">
    <property type="protein sequence ID" value="HIU95975.1"/>
    <property type="molecule type" value="Genomic_DNA"/>
</dbReference>
<dbReference type="InterPro" id="IPR038763">
    <property type="entry name" value="DHH_sf"/>
</dbReference>
<dbReference type="Gene3D" id="3.90.1640.10">
    <property type="entry name" value="inorganic pyrophosphatase (n-terminal core)"/>
    <property type="match status" value="1"/>
</dbReference>
<gene>
    <name evidence="1" type="ORF">IAD25_04600</name>
</gene>
<dbReference type="AlphaFoldDB" id="A0A9D1N6V2"/>
<evidence type="ECO:0000313" key="1">
    <source>
        <dbReference type="EMBL" id="HIU95975.1"/>
    </source>
</evidence>
<reference evidence="1" key="2">
    <citation type="journal article" date="2021" name="PeerJ">
        <title>Extensive microbial diversity within the chicken gut microbiome revealed by metagenomics and culture.</title>
        <authorList>
            <person name="Gilroy R."/>
            <person name="Ravi A."/>
            <person name="Getino M."/>
            <person name="Pursley I."/>
            <person name="Horton D.L."/>
            <person name="Alikhan N.F."/>
            <person name="Baker D."/>
            <person name="Gharbi K."/>
            <person name="Hall N."/>
            <person name="Watson M."/>
            <person name="Adriaenssens E.M."/>
            <person name="Foster-Nyarko E."/>
            <person name="Jarju S."/>
            <person name="Secka A."/>
            <person name="Antonio M."/>
            <person name="Oren A."/>
            <person name="Chaudhuri R.R."/>
            <person name="La Ragione R."/>
            <person name="Hildebrand F."/>
            <person name="Pallen M.J."/>
        </authorList>
    </citation>
    <scope>NUCLEOTIDE SEQUENCE</scope>
    <source>
        <strain evidence="1">ChiSjej4B22-8349</strain>
    </source>
</reference>
<feature type="non-terminal residue" evidence="1">
    <location>
        <position position="46"/>
    </location>
</feature>